<proteinExistence type="predicted"/>
<sequence>MAARPRYLIEEPAGTGDTCPTRRGAMEPHLHRLIGQFHRVSNTDKTAADGSYVVRVFGDESSLWPAAMYEYKNSISSSQTEPHLQLALILCKKWGSNESADVIKCSACPTILLVIPGYQVDVQAMIVVGRPVVQKLINPLALDRALTEEYVQEVCWIFKCIRAGIEGLTSYYRRLRKVDQPSDEAFFPVYTELPISKGL</sequence>
<keyword evidence="2" id="KW-1185">Reference proteome</keyword>
<feature type="non-terminal residue" evidence="1">
    <location>
        <position position="1"/>
    </location>
</feature>
<gene>
    <name evidence="1" type="ORF">DACRYDRAFT_21593</name>
</gene>
<name>M5FZD5_DACPD</name>
<dbReference type="AlphaFoldDB" id="M5FZD5"/>
<dbReference type="Proteomes" id="UP000030653">
    <property type="component" value="Unassembled WGS sequence"/>
</dbReference>
<accession>M5FZD5</accession>
<dbReference type="RefSeq" id="XP_040630300.1">
    <property type="nucleotide sequence ID" value="XM_040772457.1"/>
</dbReference>
<evidence type="ECO:0000313" key="1">
    <source>
        <dbReference type="EMBL" id="EJU03406.1"/>
    </source>
</evidence>
<dbReference type="GeneID" id="63687519"/>
<dbReference type="HOGENOM" id="CLU_1375116_0_0_1"/>
<dbReference type="EMBL" id="JH795860">
    <property type="protein sequence ID" value="EJU03406.1"/>
    <property type="molecule type" value="Genomic_DNA"/>
</dbReference>
<protein>
    <recommendedName>
        <fullName evidence="3">Fungal-type protein kinase domain-containing protein</fullName>
    </recommendedName>
</protein>
<organism evidence="1 2">
    <name type="scientific">Dacryopinax primogenitus (strain DJM 731)</name>
    <name type="common">Brown rot fungus</name>
    <dbReference type="NCBI Taxonomy" id="1858805"/>
    <lineage>
        <taxon>Eukaryota</taxon>
        <taxon>Fungi</taxon>
        <taxon>Dikarya</taxon>
        <taxon>Basidiomycota</taxon>
        <taxon>Agaricomycotina</taxon>
        <taxon>Dacrymycetes</taxon>
        <taxon>Dacrymycetales</taxon>
        <taxon>Dacrymycetaceae</taxon>
        <taxon>Dacryopinax</taxon>
    </lineage>
</organism>
<reference evidence="1 2" key="1">
    <citation type="journal article" date="2012" name="Science">
        <title>The Paleozoic origin of enzymatic lignin decomposition reconstructed from 31 fungal genomes.</title>
        <authorList>
            <person name="Floudas D."/>
            <person name="Binder M."/>
            <person name="Riley R."/>
            <person name="Barry K."/>
            <person name="Blanchette R.A."/>
            <person name="Henrissat B."/>
            <person name="Martinez A.T."/>
            <person name="Otillar R."/>
            <person name="Spatafora J.W."/>
            <person name="Yadav J.S."/>
            <person name="Aerts A."/>
            <person name="Benoit I."/>
            <person name="Boyd A."/>
            <person name="Carlson A."/>
            <person name="Copeland A."/>
            <person name="Coutinho P.M."/>
            <person name="de Vries R.P."/>
            <person name="Ferreira P."/>
            <person name="Findley K."/>
            <person name="Foster B."/>
            <person name="Gaskell J."/>
            <person name="Glotzer D."/>
            <person name="Gorecki P."/>
            <person name="Heitman J."/>
            <person name="Hesse C."/>
            <person name="Hori C."/>
            <person name="Igarashi K."/>
            <person name="Jurgens J.A."/>
            <person name="Kallen N."/>
            <person name="Kersten P."/>
            <person name="Kohler A."/>
            <person name="Kuees U."/>
            <person name="Kumar T.K.A."/>
            <person name="Kuo A."/>
            <person name="LaButti K."/>
            <person name="Larrondo L.F."/>
            <person name="Lindquist E."/>
            <person name="Ling A."/>
            <person name="Lombard V."/>
            <person name="Lucas S."/>
            <person name="Lundell T."/>
            <person name="Martin R."/>
            <person name="McLaughlin D.J."/>
            <person name="Morgenstern I."/>
            <person name="Morin E."/>
            <person name="Murat C."/>
            <person name="Nagy L.G."/>
            <person name="Nolan M."/>
            <person name="Ohm R.A."/>
            <person name="Patyshakuliyeva A."/>
            <person name="Rokas A."/>
            <person name="Ruiz-Duenas F.J."/>
            <person name="Sabat G."/>
            <person name="Salamov A."/>
            <person name="Samejima M."/>
            <person name="Schmutz J."/>
            <person name="Slot J.C."/>
            <person name="St John F."/>
            <person name="Stenlid J."/>
            <person name="Sun H."/>
            <person name="Sun S."/>
            <person name="Syed K."/>
            <person name="Tsang A."/>
            <person name="Wiebenga A."/>
            <person name="Young D."/>
            <person name="Pisabarro A."/>
            <person name="Eastwood D.C."/>
            <person name="Martin F."/>
            <person name="Cullen D."/>
            <person name="Grigoriev I.V."/>
            <person name="Hibbett D.S."/>
        </authorList>
    </citation>
    <scope>NUCLEOTIDE SEQUENCE [LARGE SCALE GENOMIC DNA]</scope>
    <source>
        <strain evidence="1 2">DJM-731 SS1</strain>
    </source>
</reference>
<evidence type="ECO:0000313" key="2">
    <source>
        <dbReference type="Proteomes" id="UP000030653"/>
    </source>
</evidence>
<evidence type="ECO:0008006" key="3">
    <source>
        <dbReference type="Google" id="ProtNLM"/>
    </source>
</evidence>